<reference evidence="2" key="1">
    <citation type="journal article" date="2019" name="Int. J. Syst. Evol. Microbiol.">
        <title>The Global Catalogue of Microorganisms (GCM) 10K type strain sequencing project: providing services to taxonomists for standard genome sequencing and annotation.</title>
        <authorList>
            <consortium name="The Broad Institute Genomics Platform"/>
            <consortium name="The Broad Institute Genome Sequencing Center for Infectious Disease"/>
            <person name="Wu L."/>
            <person name="Ma J."/>
        </authorList>
    </citation>
    <scope>NUCLEOTIDE SEQUENCE [LARGE SCALE GENOMIC DNA]</scope>
    <source>
        <strain evidence="2">JCM 17657</strain>
    </source>
</reference>
<gene>
    <name evidence="1" type="ORF">GCM10023257_41160</name>
</gene>
<comment type="caution">
    <text evidence="1">The sequence shown here is derived from an EMBL/GenBank/DDBJ whole genome shotgun (WGS) entry which is preliminary data.</text>
</comment>
<evidence type="ECO:0000313" key="1">
    <source>
        <dbReference type="EMBL" id="GAA4995259.1"/>
    </source>
</evidence>
<sequence>MGIVGIVVVAAGLVVIEEILRRDIKKHGKRVFPAPKPRCASCGHDDAYHWRGSCRYERGDVREGNDSYGTTWKGYTTPKLCGCTRTPSQL</sequence>
<protein>
    <submittedName>
        <fullName evidence="1">Uncharacterized protein</fullName>
    </submittedName>
</protein>
<name>A0ABP9IDE7_9ACTN</name>
<evidence type="ECO:0000313" key="2">
    <source>
        <dbReference type="Proteomes" id="UP001500610"/>
    </source>
</evidence>
<proteinExistence type="predicted"/>
<dbReference type="EMBL" id="BAABIV010000016">
    <property type="protein sequence ID" value="GAA4995259.1"/>
    <property type="molecule type" value="Genomic_DNA"/>
</dbReference>
<organism evidence="1 2">
    <name type="scientific">Streptomyces hyderabadensis</name>
    <dbReference type="NCBI Taxonomy" id="598549"/>
    <lineage>
        <taxon>Bacteria</taxon>
        <taxon>Bacillati</taxon>
        <taxon>Actinomycetota</taxon>
        <taxon>Actinomycetes</taxon>
        <taxon>Kitasatosporales</taxon>
        <taxon>Streptomycetaceae</taxon>
        <taxon>Streptomyces</taxon>
    </lineage>
</organism>
<keyword evidence="2" id="KW-1185">Reference proteome</keyword>
<dbReference type="Proteomes" id="UP001500610">
    <property type="component" value="Unassembled WGS sequence"/>
</dbReference>
<accession>A0ABP9IDE7</accession>